<keyword evidence="2" id="KW-1133">Transmembrane helix</keyword>
<sequence>MRVDFVLIVAVFYKTTDACGPAADNGKRPWPEPTSPKDSQKYEEKISIPSEGRPISELERFKKEDLERPPLINPGAELSDEDAASEISAKRRKRRRDYDDEDEDSPVVRKSRRLCKKLVPAIVCNYVISDNVFIWILDTLLMFF</sequence>
<dbReference type="AlphaFoldDB" id="A0AA36G2Z6"/>
<feature type="region of interest" description="Disordered" evidence="1">
    <location>
        <begin position="20"/>
        <end position="108"/>
    </location>
</feature>
<feature type="non-terminal residue" evidence="4">
    <location>
        <position position="1"/>
    </location>
</feature>
<accession>A0AA36G2Z6</accession>
<dbReference type="EMBL" id="CATQJA010002643">
    <property type="protein sequence ID" value="CAJ0576301.1"/>
    <property type="molecule type" value="Genomic_DNA"/>
</dbReference>
<feature type="transmembrane region" description="Helical" evidence="2">
    <location>
        <begin position="118"/>
        <end position="137"/>
    </location>
</feature>
<keyword evidence="2" id="KW-0812">Transmembrane</keyword>
<name>A0AA36G2Z6_9BILA</name>
<comment type="caution">
    <text evidence="4">The sequence shown here is derived from an EMBL/GenBank/DDBJ whole genome shotgun (WGS) entry which is preliminary data.</text>
</comment>
<gene>
    <name evidence="4" type="ORF">MSPICULIGERA_LOCUS14596</name>
</gene>
<protein>
    <submittedName>
        <fullName evidence="4">Uncharacterized protein</fullName>
    </submittedName>
</protein>
<keyword evidence="2" id="KW-0472">Membrane</keyword>
<dbReference type="Proteomes" id="UP001177023">
    <property type="component" value="Unassembled WGS sequence"/>
</dbReference>
<feature type="compositionally biased region" description="Basic and acidic residues" evidence="1">
    <location>
        <begin position="54"/>
        <end position="68"/>
    </location>
</feature>
<evidence type="ECO:0000313" key="5">
    <source>
        <dbReference type="Proteomes" id="UP001177023"/>
    </source>
</evidence>
<evidence type="ECO:0000256" key="1">
    <source>
        <dbReference type="SAM" id="MobiDB-lite"/>
    </source>
</evidence>
<evidence type="ECO:0000256" key="2">
    <source>
        <dbReference type="SAM" id="Phobius"/>
    </source>
</evidence>
<keyword evidence="3" id="KW-0732">Signal</keyword>
<organism evidence="4 5">
    <name type="scientific">Mesorhabditis spiculigera</name>
    <dbReference type="NCBI Taxonomy" id="96644"/>
    <lineage>
        <taxon>Eukaryota</taxon>
        <taxon>Metazoa</taxon>
        <taxon>Ecdysozoa</taxon>
        <taxon>Nematoda</taxon>
        <taxon>Chromadorea</taxon>
        <taxon>Rhabditida</taxon>
        <taxon>Rhabditina</taxon>
        <taxon>Rhabditomorpha</taxon>
        <taxon>Rhabditoidea</taxon>
        <taxon>Rhabditidae</taxon>
        <taxon>Mesorhabditinae</taxon>
        <taxon>Mesorhabditis</taxon>
    </lineage>
</organism>
<evidence type="ECO:0000313" key="4">
    <source>
        <dbReference type="EMBL" id="CAJ0576301.1"/>
    </source>
</evidence>
<evidence type="ECO:0000256" key="3">
    <source>
        <dbReference type="SAM" id="SignalP"/>
    </source>
</evidence>
<feature type="chain" id="PRO_5041325510" evidence="3">
    <location>
        <begin position="19"/>
        <end position="144"/>
    </location>
</feature>
<feature type="signal peptide" evidence="3">
    <location>
        <begin position="1"/>
        <end position="18"/>
    </location>
</feature>
<keyword evidence="5" id="KW-1185">Reference proteome</keyword>
<reference evidence="4" key="1">
    <citation type="submission" date="2023-06" db="EMBL/GenBank/DDBJ databases">
        <authorList>
            <person name="Delattre M."/>
        </authorList>
    </citation>
    <scope>NUCLEOTIDE SEQUENCE</scope>
    <source>
        <strain evidence="4">AF72</strain>
    </source>
</reference>
<proteinExistence type="predicted"/>